<organism evidence="1 2">
    <name type="scientific">Trichonephila inaurata madagascariensis</name>
    <dbReference type="NCBI Taxonomy" id="2747483"/>
    <lineage>
        <taxon>Eukaryota</taxon>
        <taxon>Metazoa</taxon>
        <taxon>Ecdysozoa</taxon>
        <taxon>Arthropoda</taxon>
        <taxon>Chelicerata</taxon>
        <taxon>Arachnida</taxon>
        <taxon>Araneae</taxon>
        <taxon>Araneomorphae</taxon>
        <taxon>Entelegynae</taxon>
        <taxon>Araneoidea</taxon>
        <taxon>Nephilidae</taxon>
        <taxon>Trichonephila</taxon>
        <taxon>Trichonephila inaurata</taxon>
    </lineage>
</organism>
<name>A0A8X6WTP0_9ARAC</name>
<keyword evidence="2" id="KW-1185">Reference proteome</keyword>
<dbReference type="AlphaFoldDB" id="A0A8X6WTP0"/>
<evidence type="ECO:0000313" key="1">
    <source>
        <dbReference type="EMBL" id="GFY40377.1"/>
    </source>
</evidence>
<evidence type="ECO:0000313" key="2">
    <source>
        <dbReference type="Proteomes" id="UP000886998"/>
    </source>
</evidence>
<dbReference type="EMBL" id="BMAV01001882">
    <property type="protein sequence ID" value="GFY40377.1"/>
    <property type="molecule type" value="Genomic_DNA"/>
</dbReference>
<comment type="caution">
    <text evidence="1">The sequence shown here is derived from an EMBL/GenBank/DDBJ whole genome shotgun (WGS) entry which is preliminary data.</text>
</comment>
<proteinExistence type="predicted"/>
<dbReference type="Proteomes" id="UP000886998">
    <property type="component" value="Unassembled WGS sequence"/>
</dbReference>
<protein>
    <submittedName>
        <fullName evidence="1">Uncharacterized protein</fullName>
    </submittedName>
</protein>
<sequence>MDKQNNFPHYRTKRGQFLLNFSYLLLPFEWDKVSLCPIRSPSRTIHQRPTPDPRGHTPLSRILWERLGVSERFSCTFEGGDVNLGYTGDHLWVTNPLL</sequence>
<gene>
    <name evidence="1" type="ORF">TNIN_124691</name>
</gene>
<reference evidence="1" key="1">
    <citation type="submission" date="2020-08" db="EMBL/GenBank/DDBJ databases">
        <title>Multicomponent nature underlies the extraordinary mechanical properties of spider dragline silk.</title>
        <authorList>
            <person name="Kono N."/>
            <person name="Nakamura H."/>
            <person name="Mori M."/>
            <person name="Yoshida Y."/>
            <person name="Ohtoshi R."/>
            <person name="Malay A.D."/>
            <person name="Moran D.A.P."/>
            <person name="Tomita M."/>
            <person name="Numata K."/>
            <person name="Arakawa K."/>
        </authorList>
    </citation>
    <scope>NUCLEOTIDE SEQUENCE</scope>
</reference>
<accession>A0A8X6WTP0</accession>